<dbReference type="RefSeq" id="WP_279362670.1">
    <property type="nucleotide sequence ID" value="NZ_JAMWGA010000001.1"/>
</dbReference>
<name>A0A9X4P4F3_9LACT</name>
<dbReference type="Gene3D" id="1.20.1080.10">
    <property type="entry name" value="Glycerol uptake facilitator protein"/>
    <property type="match status" value="1"/>
</dbReference>
<evidence type="ECO:0000256" key="3">
    <source>
        <dbReference type="ARBA" id="ARBA00022448"/>
    </source>
</evidence>
<dbReference type="InterPro" id="IPR000425">
    <property type="entry name" value="MIP"/>
</dbReference>
<keyword evidence="3 7" id="KW-0813">Transport</keyword>
<evidence type="ECO:0000256" key="6">
    <source>
        <dbReference type="ARBA" id="ARBA00023136"/>
    </source>
</evidence>
<evidence type="ECO:0000256" key="8">
    <source>
        <dbReference type="SAM" id="Phobius"/>
    </source>
</evidence>
<protein>
    <submittedName>
        <fullName evidence="9">Aquaporin family protein</fullName>
    </submittedName>
</protein>
<dbReference type="Pfam" id="PF00230">
    <property type="entry name" value="MIP"/>
    <property type="match status" value="1"/>
</dbReference>
<evidence type="ECO:0000256" key="2">
    <source>
        <dbReference type="ARBA" id="ARBA00006175"/>
    </source>
</evidence>
<feature type="transmembrane region" description="Helical" evidence="8">
    <location>
        <begin position="135"/>
        <end position="153"/>
    </location>
</feature>
<accession>A0A9X4P4F3</accession>
<dbReference type="EMBL" id="JAMWGI010000001">
    <property type="protein sequence ID" value="MDG6192879.1"/>
    <property type="molecule type" value="Genomic_DNA"/>
</dbReference>
<feature type="transmembrane region" description="Helical" evidence="8">
    <location>
        <begin position="165"/>
        <end position="185"/>
    </location>
</feature>
<evidence type="ECO:0000256" key="7">
    <source>
        <dbReference type="RuleBase" id="RU000477"/>
    </source>
</evidence>
<sequence length="236" mass="25081">MISEILGELLGTAILLYLGGAVIAANVLHKTKSEGAGWLVIILGWGLAVMFASLVVGFFSPTYLNPAIVFAMVVLEEISLTAGLLFIIAEFLGAMLGSFLVWLHYYPHWEQTNNAEAIFSVFATAPAIKHGLSNFFAEAMGTALLVLAVLAVGQSELPSGVSTGFIAAIIMSLGLSLGSTTGFAVNPARDLGPRLVHTLLPLKYKGTSDWEYAWIPAIAPLVGAILATLLFKRLVY</sequence>
<comment type="caution">
    <text evidence="9">The sequence shown here is derived from an EMBL/GenBank/DDBJ whole genome shotgun (WGS) entry which is preliminary data.</text>
</comment>
<dbReference type="Proteomes" id="UP001153203">
    <property type="component" value="Unassembled WGS sequence"/>
</dbReference>
<dbReference type="InterPro" id="IPR050363">
    <property type="entry name" value="MIP/Aquaporin"/>
</dbReference>
<keyword evidence="6 8" id="KW-0472">Membrane</keyword>
<evidence type="ECO:0000313" key="9">
    <source>
        <dbReference type="EMBL" id="MDG6192879.1"/>
    </source>
</evidence>
<proteinExistence type="inferred from homology"/>
<evidence type="ECO:0000256" key="4">
    <source>
        <dbReference type="ARBA" id="ARBA00022692"/>
    </source>
</evidence>
<feature type="transmembrane region" description="Helical" evidence="8">
    <location>
        <begin position="80"/>
        <end position="105"/>
    </location>
</feature>
<gene>
    <name evidence="9" type="ORF">NF708_02520</name>
</gene>
<evidence type="ECO:0000256" key="1">
    <source>
        <dbReference type="ARBA" id="ARBA00004141"/>
    </source>
</evidence>
<dbReference type="InterPro" id="IPR023271">
    <property type="entry name" value="Aquaporin-like"/>
</dbReference>
<dbReference type="AlphaFoldDB" id="A0A9X4P4F3"/>
<evidence type="ECO:0000256" key="5">
    <source>
        <dbReference type="ARBA" id="ARBA00022989"/>
    </source>
</evidence>
<dbReference type="PANTHER" id="PTHR43829">
    <property type="entry name" value="AQUAPORIN OR AQUAGLYCEROPORIN RELATED"/>
    <property type="match status" value="1"/>
</dbReference>
<feature type="transmembrane region" description="Helical" evidence="8">
    <location>
        <begin position="35"/>
        <end position="59"/>
    </location>
</feature>
<comment type="subcellular location">
    <subcellularLocation>
        <location evidence="1">Membrane</location>
        <topology evidence="1">Multi-pass membrane protein</topology>
    </subcellularLocation>
</comment>
<dbReference type="GO" id="GO:0015254">
    <property type="term" value="F:glycerol channel activity"/>
    <property type="evidence" value="ECO:0007669"/>
    <property type="project" value="TreeGrafter"/>
</dbReference>
<dbReference type="PRINTS" id="PR00783">
    <property type="entry name" value="MINTRINSICP"/>
</dbReference>
<keyword evidence="5 8" id="KW-1133">Transmembrane helix</keyword>
<dbReference type="SUPFAM" id="SSF81338">
    <property type="entry name" value="Aquaporin-like"/>
    <property type="match status" value="1"/>
</dbReference>
<organism evidence="9 10">
    <name type="scientific">Lactococcus formosensis</name>
    <dbReference type="NCBI Taxonomy" id="1281486"/>
    <lineage>
        <taxon>Bacteria</taxon>
        <taxon>Bacillati</taxon>
        <taxon>Bacillota</taxon>
        <taxon>Bacilli</taxon>
        <taxon>Lactobacillales</taxon>
        <taxon>Streptococcaceae</taxon>
        <taxon>Lactococcus</taxon>
    </lineage>
</organism>
<feature type="transmembrane region" description="Helical" evidence="8">
    <location>
        <begin position="9"/>
        <end position="29"/>
    </location>
</feature>
<feature type="transmembrane region" description="Helical" evidence="8">
    <location>
        <begin position="212"/>
        <end position="231"/>
    </location>
</feature>
<reference evidence="9" key="1">
    <citation type="submission" date="2022-06" db="EMBL/GenBank/DDBJ databases">
        <title>Lactococcus from bovine mastitis in China.</title>
        <authorList>
            <person name="Lin Y."/>
            <person name="Han B."/>
        </authorList>
    </citation>
    <scope>NUCLEOTIDE SEQUENCE</scope>
    <source>
        <strain evidence="9">Hebei-B-39</strain>
    </source>
</reference>
<dbReference type="GO" id="GO:0005886">
    <property type="term" value="C:plasma membrane"/>
    <property type="evidence" value="ECO:0007669"/>
    <property type="project" value="TreeGrafter"/>
</dbReference>
<comment type="similarity">
    <text evidence="2 7">Belongs to the MIP/aquaporin (TC 1.A.8) family.</text>
</comment>
<evidence type="ECO:0000313" key="10">
    <source>
        <dbReference type="Proteomes" id="UP001153203"/>
    </source>
</evidence>
<dbReference type="PANTHER" id="PTHR43829:SF9">
    <property type="entry name" value="AQUAPORIN-9"/>
    <property type="match status" value="1"/>
</dbReference>
<keyword evidence="4 7" id="KW-0812">Transmembrane</keyword>